<sequence>MKTAVSLARILLGLTFLVFGLDYFFHFLHLIVTFPGLERRADNYLAALNRAEYFFPCLKIIEILCGLGLLINRYTAIFLIMLFPITFNIFLFDAFLGPQLLLMGAVLILLNIFLMLAYRRNYRGLFAFKPAL</sequence>
<evidence type="ECO:0000256" key="5">
    <source>
        <dbReference type="SAM" id="Phobius"/>
    </source>
</evidence>
<dbReference type="InterPro" id="IPR032808">
    <property type="entry name" value="DoxX"/>
</dbReference>
<accession>A0A3E2NY83</accession>
<keyword evidence="7" id="KW-1185">Reference proteome</keyword>
<dbReference type="RefSeq" id="WP_117382869.1">
    <property type="nucleotide sequence ID" value="NZ_QWDE01000001.1"/>
</dbReference>
<evidence type="ECO:0000256" key="3">
    <source>
        <dbReference type="ARBA" id="ARBA00022989"/>
    </source>
</evidence>
<dbReference type="Proteomes" id="UP000260823">
    <property type="component" value="Unassembled WGS sequence"/>
</dbReference>
<comment type="caution">
    <text evidence="6">The sequence shown here is derived from an EMBL/GenBank/DDBJ whole genome shotgun (WGS) entry which is preliminary data.</text>
</comment>
<feature type="transmembrane region" description="Helical" evidence="5">
    <location>
        <begin position="76"/>
        <end position="95"/>
    </location>
</feature>
<dbReference type="AlphaFoldDB" id="A0A3E2NY83"/>
<gene>
    <name evidence="6" type="ORF">DYU05_10435</name>
</gene>
<keyword evidence="3 5" id="KW-1133">Transmembrane helix</keyword>
<keyword evidence="4 5" id="KW-0472">Membrane</keyword>
<evidence type="ECO:0000256" key="2">
    <source>
        <dbReference type="ARBA" id="ARBA00022692"/>
    </source>
</evidence>
<dbReference type="OrthoDB" id="8161897at2"/>
<evidence type="ECO:0000256" key="4">
    <source>
        <dbReference type="ARBA" id="ARBA00023136"/>
    </source>
</evidence>
<dbReference type="GO" id="GO:0016020">
    <property type="term" value="C:membrane"/>
    <property type="evidence" value="ECO:0007669"/>
    <property type="project" value="UniProtKB-SubCell"/>
</dbReference>
<feature type="transmembrane region" description="Helical" evidence="5">
    <location>
        <begin position="12"/>
        <end position="33"/>
    </location>
</feature>
<feature type="transmembrane region" description="Helical" evidence="5">
    <location>
        <begin position="101"/>
        <end position="118"/>
    </location>
</feature>
<organism evidence="6 7">
    <name type="scientific">Mucilaginibacter terrenus</name>
    <dbReference type="NCBI Taxonomy" id="2482727"/>
    <lineage>
        <taxon>Bacteria</taxon>
        <taxon>Pseudomonadati</taxon>
        <taxon>Bacteroidota</taxon>
        <taxon>Sphingobacteriia</taxon>
        <taxon>Sphingobacteriales</taxon>
        <taxon>Sphingobacteriaceae</taxon>
        <taxon>Mucilaginibacter</taxon>
    </lineage>
</organism>
<comment type="subcellular location">
    <subcellularLocation>
        <location evidence="1">Membrane</location>
        <topology evidence="1">Multi-pass membrane protein</topology>
    </subcellularLocation>
</comment>
<dbReference type="EMBL" id="QWDE01000001">
    <property type="protein sequence ID" value="RFZ85975.1"/>
    <property type="molecule type" value="Genomic_DNA"/>
</dbReference>
<evidence type="ECO:0000313" key="6">
    <source>
        <dbReference type="EMBL" id="RFZ85975.1"/>
    </source>
</evidence>
<evidence type="ECO:0000313" key="7">
    <source>
        <dbReference type="Proteomes" id="UP000260823"/>
    </source>
</evidence>
<keyword evidence="2 5" id="KW-0812">Transmembrane</keyword>
<protein>
    <submittedName>
        <fullName evidence="6">DoxX family membrane protein</fullName>
    </submittedName>
</protein>
<name>A0A3E2NY83_9SPHI</name>
<evidence type="ECO:0000256" key="1">
    <source>
        <dbReference type="ARBA" id="ARBA00004141"/>
    </source>
</evidence>
<reference evidence="6 7" key="1">
    <citation type="submission" date="2018-08" db="EMBL/GenBank/DDBJ databases">
        <title>Mucilaginibacter terrae sp. nov., isolated from manganese diggings.</title>
        <authorList>
            <person name="Huang Y."/>
            <person name="Zhou Z."/>
        </authorList>
    </citation>
    <scope>NUCLEOTIDE SEQUENCE [LARGE SCALE GENOMIC DNA]</scope>
    <source>
        <strain evidence="6 7">ZH6</strain>
    </source>
</reference>
<proteinExistence type="predicted"/>
<dbReference type="Pfam" id="PF07681">
    <property type="entry name" value="DoxX"/>
    <property type="match status" value="1"/>
</dbReference>